<gene>
    <name evidence="1" type="ORF">DFH08DRAFT_817587</name>
</gene>
<evidence type="ECO:0000313" key="1">
    <source>
        <dbReference type="EMBL" id="KAJ7323551.1"/>
    </source>
</evidence>
<sequence length="152" mass="16660">MFAAPRQFVAIEIPSYLTRGGVLDSILPALTLAKTSVVGIGIPGVEAIINCVFQLATMVSTMKENKENLRKMEKTLIELTAIDASDAGSDLRDRIAALSLNLKAIAVECKALSETSRFKQVLNSKDYKDKIQNIKTSIASHLRDFATWHPKV</sequence>
<dbReference type="InterPro" id="IPR059179">
    <property type="entry name" value="MLKL-like_MCAfunc"/>
</dbReference>
<keyword evidence="2" id="KW-1185">Reference proteome</keyword>
<comment type="caution">
    <text evidence="1">The sequence shown here is derived from an EMBL/GenBank/DDBJ whole genome shotgun (WGS) entry which is preliminary data.</text>
</comment>
<dbReference type="Proteomes" id="UP001218218">
    <property type="component" value="Unassembled WGS sequence"/>
</dbReference>
<dbReference type="AlphaFoldDB" id="A0AAD7EGQ1"/>
<dbReference type="EMBL" id="JARIHO010000046">
    <property type="protein sequence ID" value="KAJ7323551.1"/>
    <property type="molecule type" value="Genomic_DNA"/>
</dbReference>
<accession>A0AAD7EGQ1</accession>
<organism evidence="1 2">
    <name type="scientific">Mycena albidolilacea</name>
    <dbReference type="NCBI Taxonomy" id="1033008"/>
    <lineage>
        <taxon>Eukaryota</taxon>
        <taxon>Fungi</taxon>
        <taxon>Dikarya</taxon>
        <taxon>Basidiomycota</taxon>
        <taxon>Agaricomycotina</taxon>
        <taxon>Agaricomycetes</taxon>
        <taxon>Agaricomycetidae</taxon>
        <taxon>Agaricales</taxon>
        <taxon>Marasmiineae</taxon>
        <taxon>Mycenaceae</taxon>
        <taxon>Mycena</taxon>
    </lineage>
</organism>
<evidence type="ECO:0000313" key="2">
    <source>
        <dbReference type="Proteomes" id="UP001218218"/>
    </source>
</evidence>
<reference evidence="1" key="1">
    <citation type="submission" date="2023-03" db="EMBL/GenBank/DDBJ databases">
        <title>Massive genome expansion in bonnet fungi (Mycena s.s.) driven by repeated elements and novel gene families across ecological guilds.</title>
        <authorList>
            <consortium name="Lawrence Berkeley National Laboratory"/>
            <person name="Harder C.B."/>
            <person name="Miyauchi S."/>
            <person name="Viragh M."/>
            <person name="Kuo A."/>
            <person name="Thoen E."/>
            <person name="Andreopoulos B."/>
            <person name="Lu D."/>
            <person name="Skrede I."/>
            <person name="Drula E."/>
            <person name="Henrissat B."/>
            <person name="Morin E."/>
            <person name="Kohler A."/>
            <person name="Barry K."/>
            <person name="LaButti K."/>
            <person name="Morin E."/>
            <person name="Salamov A."/>
            <person name="Lipzen A."/>
            <person name="Mereny Z."/>
            <person name="Hegedus B."/>
            <person name="Baldrian P."/>
            <person name="Stursova M."/>
            <person name="Weitz H."/>
            <person name="Taylor A."/>
            <person name="Grigoriev I.V."/>
            <person name="Nagy L.G."/>
            <person name="Martin F."/>
            <person name="Kauserud H."/>
        </authorList>
    </citation>
    <scope>NUCLEOTIDE SEQUENCE</scope>
    <source>
        <strain evidence="1">CBHHK002</strain>
    </source>
</reference>
<proteinExistence type="predicted"/>
<name>A0AAD7EGQ1_9AGAR</name>
<dbReference type="CDD" id="cd21037">
    <property type="entry name" value="MLKL_NTD"/>
    <property type="match status" value="1"/>
</dbReference>
<protein>
    <submittedName>
        <fullName evidence="1">Uncharacterized protein</fullName>
    </submittedName>
</protein>